<dbReference type="Proteomes" id="UP001497516">
    <property type="component" value="Chromosome 7"/>
</dbReference>
<sequence>MTSQLLLLFSGKETRIRCSRFTITPKDEARVYGIPLGGAVIDVKNIEWKILNSFMDGVGINGNRSHNVKIMKLWDLAIPTKGPRPPVAMVVKQFLLLATGSLLMPTFAQMCHLDFAPYT</sequence>
<proteinExistence type="predicted"/>
<dbReference type="EMBL" id="OZ034820">
    <property type="protein sequence ID" value="CAL1402318.1"/>
    <property type="molecule type" value="Genomic_DNA"/>
</dbReference>
<organism evidence="1 2">
    <name type="scientific">Linum trigynum</name>
    <dbReference type="NCBI Taxonomy" id="586398"/>
    <lineage>
        <taxon>Eukaryota</taxon>
        <taxon>Viridiplantae</taxon>
        <taxon>Streptophyta</taxon>
        <taxon>Embryophyta</taxon>
        <taxon>Tracheophyta</taxon>
        <taxon>Spermatophyta</taxon>
        <taxon>Magnoliopsida</taxon>
        <taxon>eudicotyledons</taxon>
        <taxon>Gunneridae</taxon>
        <taxon>Pentapetalae</taxon>
        <taxon>rosids</taxon>
        <taxon>fabids</taxon>
        <taxon>Malpighiales</taxon>
        <taxon>Linaceae</taxon>
        <taxon>Linum</taxon>
    </lineage>
</organism>
<evidence type="ECO:0000313" key="2">
    <source>
        <dbReference type="Proteomes" id="UP001497516"/>
    </source>
</evidence>
<keyword evidence="2" id="KW-1185">Reference proteome</keyword>
<protein>
    <submittedName>
        <fullName evidence="1">Uncharacterized protein</fullName>
    </submittedName>
</protein>
<gene>
    <name evidence="1" type="ORF">LTRI10_LOCUS42326</name>
</gene>
<evidence type="ECO:0000313" key="1">
    <source>
        <dbReference type="EMBL" id="CAL1402318.1"/>
    </source>
</evidence>
<dbReference type="AlphaFoldDB" id="A0AAV2FVA7"/>
<name>A0AAV2FVA7_9ROSI</name>
<reference evidence="1 2" key="1">
    <citation type="submission" date="2024-04" db="EMBL/GenBank/DDBJ databases">
        <authorList>
            <person name="Fracassetti M."/>
        </authorList>
    </citation>
    <scope>NUCLEOTIDE SEQUENCE [LARGE SCALE GENOMIC DNA]</scope>
</reference>
<accession>A0AAV2FVA7</accession>